<dbReference type="STRING" id="555778.Hneap_2380"/>
<dbReference type="PROSITE" id="PS51986">
    <property type="entry name" value="GS_BETA_GRASP"/>
    <property type="match status" value="1"/>
</dbReference>
<feature type="domain" description="GS beta-grasp" evidence="9">
    <location>
        <begin position="19"/>
        <end position="115"/>
    </location>
</feature>
<dbReference type="Gene3D" id="3.10.20.70">
    <property type="entry name" value="Glutamine synthetase, N-terminal domain"/>
    <property type="match status" value="1"/>
</dbReference>
<evidence type="ECO:0000256" key="7">
    <source>
        <dbReference type="PROSITE-ProRule" id="PRU01330"/>
    </source>
</evidence>
<evidence type="ECO:0000313" key="11">
    <source>
        <dbReference type="EMBL" id="ACX97189.1"/>
    </source>
</evidence>
<dbReference type="SMART" id="SM01230">
    <property type="entry name" value="Gln-synt_C"/>
    <property type="match status" value="1"/>
</dbReference>
<evidence type="ECO:0000256" key="3">
    <source>
        <dbReference type="ARBA" id="ARBA00022598"/>
    </source>
</evidence>
<feature type="domain" description="GS catalytic" evidence="10">
    <location>
        <begin position="122"/>
        <end position="456"/>
    </location>
</feature>
<evidence type="ECO:0000256" key="4">
    <source>
        <dbReference type="ARBA" id="ARBA00022741"/>
    </source>
</evidence>
<dbReference type="GO" id="GO:0006542">
    <property type="term" value="P:glutamine biosynthetic process"/>
    <property type="evidence" value="ECO:0007669"/>
    <property type="project" value="InterPro"/>
</dbReference>
<evidence type="ECO:0000313" key="12">
    <source>
        <dbReference type="Proteomes" id="UP000009102"/>
    </source>
</evidence>
<evidence type="ECO:0000256" key="6">
    <source>
        <dbReference type="ARBA" id="ARBA00022842"/>
    </source>
</evidence>
<evidence type="ECO:0000256" key="5">
    <source>
        <dbReference type="ARBA" id="ARBA00022840"/>
    </source>
</evidence>
<evidence type="ECO:0000256" key="2">
    <source>
        <dbReference type="ARBA" id="ARBA00009897"/>
    </source>
</evidence>
<dbReference type="eggNOG" id="COG0174">
    <property type="taxonomic scope" value="Bacteria"/>
</dbReference>
<dbReference type="SUPFAM" id="SSF54368">
    <property type="entry name" value="Glutamine synthetase, N-terminal domain"/>
    <property type="match status" value="1"/>
</dbReference>
<gene>
    <name evidence="11" type="ordered locus">Hneap_2380</name>
</gene>
<dbReference type="PANTHER" id="PTHR43785">
    <property type="entry name" value="GAMMA-GLUTAMYLPUTRESCINE SYNTHETASE"/>
    <property type="match status" value="1"/>
</dbReference>
<dbReference type="FunFam" id="3.30.590.10:FF:000005">
    <property type="entry name" value="Probable glutamine synthetase"/>
    <property type="match status" value="1"/>
</dbReference>
<keyword evidence="3 11" id="KW-0436">Ligase</keyword>
<protein>
    <submittedName>
        <fullName evidence="11">Glutamate--putrescine ligase</fullName>
        <ecNumber evidence="11">6.3.1.11</ecNumber>
    </submittedName>
</protein>
<keyword evidence="6" id="KW-0460">Magnesium</keyword>
<keyword evidence="12" id="KW-1185">Reference proteome</keyword>
<organism evidence="11 12">
    <name type="scientific">Halothiobacillus neapolitanus (strain ATCC 23641 / DSM 15147 / CIP 104769 / NCIMB 8539 / c2)</name>
    <name type="common">Thiobacillus neapolitanus</name>
    <dbReference type="NCBI Taxonomy" id="555778"/>
    <lineage>
        <taxon>Bacteria</taxon>
        <taxon>Pseudomonadati</taxon>
        <taxon>Pseudomonadota</taxon>
        <taxon>Gammaproteobacteria</taxon>
        <taxon>Chromatiales</taxon>
        <taxon>Halothiobacillaceae</taxon>
        <taxon>Halothiobacillus</taxon>
    </lineage>
</organism>
<evidence type="ECO:0000259" key="9">
    <source>
        <dbReference type="PROSITE" id="PS51986"/>
    </source>
</evidence>
<keyword evidence="5" id="KW-0067">ATP-binding</keyword>
<proteinExistence type="inferred from homology"/>
<keyword evidence="4" id="KW-0547">Nucleotide-binding</keyword>
<dbReference type="AlphaFoldDB" id="D0KXK1"/>
<dbReference type="EC" id="6.3.1.11" evidence="11"/>
<accession>D0KXK1</accession>
<dbReference type="PROSITE" id="PS51987">
    <property type="entry name" value="GS_CATALYTIC"/>
    <property type="match status" value="1"/>
</dbReference>
<dbReference type="InterPro" id="IPR008147">
    <property type="entry name" value="Gln_synt_N"/>
</dbReference>
<dbReference type="GO" id="GO:0006598">
    <property type="term" value="P:polyamine catabolic process"/>
    <property type="evidence" value="ECO:0007669"/>
    <property type="project" value="TreeGrafter"/>
</dbReference>
<dbReference type="InterPro" id="IPR008146">
    <property type="entry name" value="Gln_synth_cat_dom"/>
</dbReference>
<evidence type="ECO:0000259" key="10">
    <source>
        <dbReference type="PROSITE" id="PS51987"/>
    </source>
</evidence>
<evidence type="ECO:0000256" key="8">
    <source>
        <dbReference type="RuleBase" id="RU000384"/>
    </source>
</evidence>
<dbReference type="Gene3D" id="3.30.590.10">
    <property type="entry name" value="Glutamine synthetase/guanido kinase, catalytic domain"/>
    <property type="match status" value="1"/>
</dbReference>
<dbReference type="InterPro" id="IPR036651">
    <property type="entry name" value="Gln_synt_N_sf"/>
</dbReference>
<evidence type="ECO:0000256" key="1">
    <source>
        <dbReference type="ARBA" id="ARBA00001946"/>
    </source>
</evidence>
<comment type="cofactor">
    <cofactor evidence="1">
        <name>Mg(2+)</name>
        <dbReference type="ChEBI" id="CHEBI:18420"/>
    </cofactor>
</comment>
<dbReference type="Proteomes" id="UP000009102">
    <property type="component" value="Chromosome"/>
</dbReference>
<sequence length="456" mass="51214">MIERKDFSHKDMDQWLAAHNVTEIECLVPDLTGVARGKILPREKFTAERAMRLPEAVLGVTVTGESPENRPAYDNVFGFTDKDMVLVPDPGTVRLVPWAVDPTAQVIMDCLFHDGTPVDFAPRNVLRKVTELYKSMGWSPIVAPELEFYLLARNTDPNQPLVPPIGRSGRAETSRQLYSIDAVNEFDPLFEEIYEYCDIMGLELDTLIHEFGAGQMEINFLHDDPMVLADKVFFFKRTLREAALRHNMYATFMAKPMANEPGSAMHIHQSVLDTGTGQNIFSNPDGSESPLFQQYIAGLQKYLPAAMALLAPYVNSYRRIVRGGAAPINIEWGYDNRTVGIRVPHSGPEARRVENRVVGADANPYLAMAVTLACGYLGIVEKLQPSAVTTGSAYDSNYQLPRELSEALRQLDASKPLREVLGDNFIDVYVAVKETEHEEFMRVISPWEREHLLMHV</sequence>
<dbReference type="PROSITE" id="PS00181">
    <property type="entry name" value="GLNA_ATP"/>
    <property type="match status" value="1"/>
</dbReference>
<dbReference type="PANTHER" id="PTHR43785:SF3">
    <property type="entry name" value="GS CATALYTIC DOMAIN-CONTAINING PROTEIN"/>
    <property type="match status" value="1"/>
</dbReference>
<dbReference type="RefSeq" id="WP_012825220.1">
    <property type="nucleotide sequence ID" value="NC_013422.1"/>
</dbReference>
<dbReference type="GO" id="GO:0004356">
    <property type="term" value="F:glutamine synthetase activity"/>
    <property type="evidence" value="ECO:0007669"/>
    <property type="project" value="InterPro"/>
</dbReference>
<name>D0KXK1_HALNC</name>
<dbReference type="InterPro" id="IPR027303">
    <property type="entry name" value="Gln_synth_gly_rich_site"/>
</dbReference>
<reference evidence="11 12" key="1">
    <citation type="submission" date="2009-10" db="EMBL/GenBank/DDBJ databases">
        <title>Complete sequence of Halothiobacillus neapolitanus c2.</title>
        <authorList>
            <consortium name="US DOE Joint Genome Institute"/>
            <person name="Lucas S."/>
            <person name="Copeland A."/>
            <person name="Lapidus A."/>
            <person name="Glavina del Rio T."/>
            <person name="Tice H."/>
            <person name="Bruce D."/>
            <person name="Goodwin L."/>
            <person name="Pitluck S."/>
            <person name="Davenport K."/>
            <person name="Brettin T."/>
            <person name="Detter J.C."/>
            <person name="Han C."/>
            <person name="Tapia R."/>
            <person name="Larimer F."/>
            <person name="Land M."/>
            <person name="Hauser L."/>
            <person name="Kyrpides N."/>
            <person name="Mikhailova N."/>
            <person name="Kerfeld C."/>
            <person name="Cannon G."/>
            <person name="Heinhort S."/>
        </authorList>
    </citation>
    <scope>NUCLEOTIDE SEQUENCE [LARGE SCALE GENOMIC DNA]</scope>
    <source>
        <strain evidence="12">ATCC 23641 / c2</strain>
    </source>
</reference>
<dbReference type="GO" id="GO:0005524">
    <property type="term" value="F:ATP binding"/>
    <property type="evidence" value="ECO:0007669"/>
    <property type="project" value="UniProtKB-KW"/>
</dbReference>
<dbReference type="GO" id="GO:0034024">
    <property type="term" value="F:glutamate-putrescine ligase activity"/>
    <property type="evidence" value="ECO:0007669"/>
    <property type="project" value="UniProtKB-EC"/>
</dbReference>
<dbReference type="Pfam" id="PF00120">
    <property type="entry name" value="Gln-synt_C"/>
    <property type="match status" value="1"/>
</dbReference>
<comment type="similarity">
    <text evidence="2 7 8">Belongs to the glutamine synthetase family.</text>
</comment>
<dbReference type="OrthoDB" id="9789509at2"/>
<dbReference type="EMBL" id="CP001801">
    <property type="protein sequence ID" value="ACX97189.1"/>
    <property type="molecule type" value="Genomic_DNA"/>
</dbReference>
<dbReference type="SUPFAM" id="SSF55931">
    <property type="entry name" value="Glutamine synthetase/guanido kinase"/>
    <property type="match status" value="1"/>
</dbReference>
<dbReference type="InterPro" id="IPR014746">
    <property type="entry name" value="Gln_synth/guanido_kin_cat_dom"/>
</dbReference>
<dbReference type="HOGENOM" id="CLU_017290_0_0_6"/>
<dbReference type="KEGG" id="hna:Hneap_2380"/>